<evidence type="ECO:0000313" key="1">
    <source>
        <dbReference type="EMBL" id="ABJ87049.1"/>
    </source>
</evidence>
<name>Q01TH1_SOLUE</name>
<dbReference type="InterPro" id="IPR025639">
    <property type="entry name" value="DruA"/>
</dbReference>
<dbReference type="InParanoid" id="Q01TH1"/>
<dbReference type="AlphaFoldDB" id="Q01TH1"/>
<dbReference type="STRING" id="234267.Acid_6122"/>
<proteinExistence type="predicted"/>
<dbReference type="EMBL" id="CP000473">
    <property type="protein sequence ID" value="ABJ87049.1"/>
    <property type="molecule type" value="Genomic_DNA"/>
</dbReference>
<organism evidence="1">
    <name type="scientific">Solibacter usitatus (strain Ellin6076)</name>
    <dbReference type="NCBI Taxonomy" id="234267"/>
    <lineage>
        <taxon>Bacteria</taxon>
        <taxon>Pseudomonadati</taxon>
        <taxon>Acidobacteriota</taxon>
        <taxon>Terriglobia</taxon>
        <taxon>Bryobacterales</taxon>
        <taxon>Solibacteraceae</taxon>
        <taxon>Candidatus Solibacter</taxon>
    </lineage>
</organism>
<gene>
    <name evidence="1" type="ordered locus">Acid_6122</name>
</gene>
<accession>Q01TH1</accession>
<dbReference type="eggNOG" id="ENOG502Z7QT">
    <property type="taxonomic scope" value="Bacteria"/>
</dbReference>
<sequence length="303" mass="34848">MRSSFRFAILGSRCQNRGRYRGRVVTAEDVVFIRDLIAQHPGLSRRRLSAKLCEAWQWKQANGVMRDMVCRGLLLVLHRAGAIELPAVRQIPLNPFERRLRPSVVPVDRTPLAGQLSQIRPELRQVRRTAEEPLFNSLIEHHHYLGYEQPVGEHLKYVVWAQGRPIACLAWSSAPRHLGSRDRYIGWSAEARRRNIRGIAYNTRFLILPWVQIPHLASHILGRVAHSLSHDSEQMYGHPVYFAETFIDPGRFRGTCYRAANWKLLGMTTGRGKDSTSKRPNRSLKEVLGYPLTPHFRDLLSQV</sequence>
<reference evidence="1" key="1">
    <citation type="submission" date="2006-10" db="EMBL/GenBank/DDBJ databases">
        <title>Complete sequence of Solibacter usitatus Ellin6076.</title>
        <authorList>
            <consortium name="US DOE Joint Genome Institute"/>
            <person name="Copeland A."/>
            <person name="Lucas S."/>
            <person name="Lapidus A."/>
            <person name="Barry K."/>
            <person name="Detter J.C."/>
            <person name="Glavina del Rio T."/>
            <person name="Hammon N."/>
            <person name="Israni S."/>
            <person name="Dalin E."/>
            <person name="Tice H."/>
            <person name="Pitluck S."/>
            <person name="Thompson L.S."/>
            <person name="Brettin T."/>
            <person name="Bruce D."/>
            <person name="Han C."/>
            <person name="Tapia R."/>
            <person name="Gilna P."/>
            <person name="Schmutz J."/>
            <person name="Larimer F."/>
            <person name="Land M."/>
            <person name="Hauser L."/>
            <person name="Kyrpides N."/>
            <person name="Mikhailova N."/>
            <person name="Janssen P.H."/>
            <person name="Kuske C.R."/>
            <person name="Richardson P."/>
        </authorList>
    </citation>
    <scope>NUCLEOTIDE SEQUENCE</scope>
    <source>
        <strain evidence="1">Ellin6076</strain>
    </source>
</reference>
<dbReference type="HOGENOM" id="CLU_949064_0_0_0"/>
<dbReference type="Pfam" id="PF14236">
    <property type="entry name" value="DruA"/>
    <property type="match status" value="1"/>
</dbReference>
<protein>
    <submittedName>
        <fullName evidence="1">Uncharacterized protein</fullName>
    </submittedName>
</protein>
<dbReference type="KEGG" id="sus:Acid_6122"/>